<reference evidence="2" key="1">
    <citation type="submission" date="2022-12" db="EMBL/GenBank/DDBJ databases">
        <authorList>
            <person name="Deng Y."/>
            <person name="Zhang Y.-Q."/>
        </authorList>
    </citation>
    <scope>NUCLEOTIDE SEQUENCE</scope>
    <source>
        <strain evidence="2">CPCC 205372</strain>
    </source>
</reference>
<feature type="region of interest" description="Disordered" evidence="1">
    <location>
        <begin position="183"/>
        <end position="269"/>
    </location>
</feature>
<comment type="caution">
    <text evidence="2">The sequence shown here is derived from an EMBL/GenBank/DDBJ whole genome shotgun (WGS) entry which is preliminary data.</text>
</comment>
<accession>A0ABT4PV76</accession>
<protein>
    <recommendedName>
        <fullName evidence="4">LuxR family transcriptional regulator</fullName>
    </recommendedName>
</protein>
<sequence>MLSEGLIAYHESAGDGLAGSAGHYIRALAQLMRGQLDPCVDTLERLWEHPADWERYGALASLDVIAYGVGCHAYALRGDLDAAESAIARGVALGGARNDGFGTAVVRTAAVQLSAMLGELTELGVEQFIPGAQLIRGWALATGPDSIDTTEDMHHAIAAHARGWTTDLLAAVLRAALRRRVHSSGPGARSGRARCGGTHLGGHRRAGVGRNAVRAPARVARDGLTRTPPVRSPAKRSRAPLDSAARHCQSPDRSISFLSPARVRRQPEV</sequence>
<proteinExistence type="predicted"/>
<evidence type="ECO:0000313" key="2">
    <source>
        <dbReference type="EMBL" id="MCZ8380474.1"/>
    </source>
</evidence>
<evidence type="ECO:0000256" key="1">
    <source>
        <dbReference type="SAM" id="MobiDB-lite"/>
    </source>
</evidence>
<evidence type="ECO:0008006" key="4">
    <source>
        <dbReference type="Google" id="ProtNLM"/>
    </source>
</evidence>
<keyword evidence="3" id="KW-1185">Reference proteome</keyword>
<name>A0ABT4PV76_9MYCO</name>
<feature type="compositionally biased region" description="Low complexity" evidence="1">
    <location>
        <begin position="208"/>
        <end position="218"/>
    </location>
</feature>
<evidence type="ECO:0000313" key="3">
    <source>
        <dbReference type="Proteomes" id="UP001142153"/>
    </source>
</evidence>
<organism evidence="2 3">
    <name type="scientific">Mycobacterium hippophais</name>
    <dbReference type="NCBI Taxonomy" id="3016340"/>
    <lineage>
        <taxon>Bacteria</taxon>
        <taxon>Bacillati</taxon>
        <taxon>Actinomycetota</taxon>
        <taxon>Actinomycetes</taxon>
        <taxon>Mycobacteriales</taxon>
        <taxon>Mycobacteriaceae</taxon>
        <taxon>Mycobacterium</taxon>
    </lineage>
</organism>
<dbReference type="EMBL" id="JAPZPY010000007">
    <property type="protein sequence ID" value="MCZ8380474.1"/>
    <property type="molecule type" value="Genomic_DNA"/>
</dbReference>
<gene>
    <name evidence="2" type="ORF">O6P37_16530</name>
</gene>
<dbReference type="Proteomes" id="UP001142153">
    <property type="component" value="Unassembled WGS sequence"/>
</dbReference>
<dbReference type="RefSeq" id="WP_269895099.1">
    <property type="nucleotide sequence ID" value="NZ_JAPZPY010000007.1"/>
</dbReference>